<dbReference type="AlphaFoldDB" id="A0A183F9I3"/>
<dbReference type="OrthoDB" id="310217at2759"/>
<evidence type="ECO:0000256" key="1">
    <source>
        <dbReference type="SAM" id="MobiDB-lite"/>
    </source>
</evidence>
<accession>A0A183F9I3</accession>
<protein>
    <submittedName>
        <fullName evidence="4">ADF-H domain-containing protein</fullName>
    </submittedName>
</protein>
<feature type="region of interest" description="Disordered" evidence="1">
    <location>
        <begin position="74"/>
        <end position="110"/>
    </location>
</feature>
<keyword evidence="3" id="KW-1185">Reference proteome</keyword>
<reference evidence="4" key="2">
    <citation type="submission" date="2019-09" db="UniProtKB">
        <authorList>
            <consortium name="WormBaseParasite"/>
        </authorList>
    </citation>
    <scope>IDENTIFICATION</scope>
</reference>
<dbReference type="Proteomes" id="UP000050761">
    <property type="component" value="Unassembled WGS sequence"/>
</dbReference>
<accession>A0A3P7U125</accession>
<dbReference type="WBParaSite" id="HPBE_0000282501-mRNA-1">
    <property type="protein sequence ID" value="HPBE_0000282501-mRNA-1"/>
    <property type="gene ID" value="HPBE_0000282501"/>
</dbReference>
<organism evidence="3 4">
    <name type="scientific">Heligmosomoides polygyrus</name>
    <name type="common">Parasitic roundworm</name>
    <dbReference type="NCBI Taxonomy" id="6339"/>
    <lineage>
        <taxon>Eukaryota</taxon>
        <taxon>Metazoa</taxon>
        <taxon>Ecdysozoa</taxon>
        <taxon>Nematoda</taxon>
        <taxon>Chromadorea</taxon>
        <taxon>Rhabditida</taxon>
        <taxon>Rhabditina</taxon>
        <taxon>Rhabditomorpha</taxon>
        <taxon>Strongyloidea</taxon>
        <taxon>Heligmosomidae</taxon>
        <taxon>Heligmosomoides</taxon>
    </lineage>
</organism>
<sequence length="110" mass="12133">MTMSLLNVQFAFYDFFQSPRLLLVAYSTGKVQGRRRPATCQLQAAQLCDANNCDALVNLVAVSQFAGEDYEIVTPEEEDEREEPGNEARDVAPSGKEKKKEAAIASDSEV</sequence>
<gene>
    <name evidence="2" type="ORF">HPBE_LOCUS2826</name>
</gene>
<evidence type="ECO:0000313" key="3">
    <source>
        <dbReference type="Proteomes" id="UP000050761"/>
    </source>
</evidence>
<reference evidence="2 3" key="1">
    <citation type="submission" date="2018-11" db="EMBL/GenBank/DDBJ databases">
        <authorList>
            <consortium name="Pathogen Informatics"/>
        </authorList>
    </citation>
    <scope>NUCLEOTIDE SEQUENCE [LARGE SCALE GENOMIC DNA]</scope>
</reference>
<evidence type="ECO:0000313" key="2">
    <source>
        <dbReference type="EMBL" id="VDO28600.1"/>
    </source>
</evidence>
<proteinExistence type="predicted"/>
<name>A0A183F9I3_HELPZ</name>
<dbReference type="EMBL" id="UZAH01005086">
    <property type="protein sequence ID" value="VDO28600.1"/>
    <property type="molecule type" value="Genomic_DNA"/>
</dbReference>
<feature type="compositionally biased region" description="Basic and acidic residues" evidence="1">
    <location>
        <begin position="83"/>
        <end position="102"/>
    </location>
</feature>
<evidence type="ECO:0000313" key="4">
    <source>
        <dbReference type="WBParaSite" id="HPBE_0000282501-mRNA-1"/>
    </source>
</evidence>